<dbReference type="AlphaFoldDB" id="A0A0R3R7N3"/>
<organism evidence="1">
    <name type="scientific">Brugia timori</name>
    <dbReference type="NCBI Taxonomy" id="42155"/>
    <lineage>
        <taxon>Eukaryota</taxon>
        <taxon>Metazoa</taxon>
        <taxon>Ecdysozoa</taxon>
        <taxon>Nematoda</taxon>
        <taxon>Chromadorea</taxon>
        <taxon>Rhabditida</taxon>
        <taxon>Spirurina</taxon>
        <taxon>Spiruromorpha</taxon>
        <taxon>Filarioidea</taxon>
        <taxon>Onchocercidae</taxon>
        <taxon>Brugia</taxon>
    </lineage>
</organism>
<name>A0A0R3R7N3_9BILA</name>
<protein>
    <submittedName>
        <fullName evidence="1">WAPL domain-containing protein</fullName>
    </submittedName>
</protein>
<dbReference type="WBParaSite" id="BTMF_0001603501-mRNA-1">
    <property type="protein sequence ID" value="BTMF_0001603501-mRNA-1"/>
    <property type="gene ID" value="BTMF_0001603501"/>
</dbReference>
<evidence type="ECO:0000313" key="1">
    <source>
        <dbReference type="WBParaSite" id="BTMF_0001603501-mRNA-1"/>
    </source>
</evidence>
<accession>A0A0R3R7N3</accession>
<reference evidence="1" key="1">
    <citation type="submission" date="2017-02" db="UniProtKB">
        <authorList>
            <consortium name="WormBaseParasite"/>
        </authorList>
    </citation>
    <scope>IDENTIFICATION</scope>
</reference>
<sequence>LRESVGCIENVQRLCVMPKEDAVMDVSVLYTTLLSVLLLDSE</sequence>
<proteinExistence type="predicted"/>